<keyword evidence="3" id="KW-0479">Metal-binding</keyword>
<dbReference type="InterPro" id="IPR026533">
    <property type="entry name" value="NTPase/PRRC1"/>
</dbReference>
<dbReference type="Proteomes" id="UP000270581">
    <property type="component" value="Unassembled WGS sequence"/>
</dbReference>
<protein>
    <recommendedName>
        <fullName evidence="9">inosine/xanthosine triphosphatase</fullName>
        <ecNumber evidence="9">3.6.1.73</ecNumber>
    </recommendedName>
</protein>
<dbReference type="GO" id="GO:0006772">
    <property type="term" value="P:thiamine metabolic process"/>
    <property type="evidence" value="ECO:0007669"/>
    <property type="project" value="TreeGrafter"/>
</dbReference>
<evidence type="ECO:0000313" key="14">
    <source>
        <dbReference type="Proteomes" id="UP000270581"/>
    </source>
</evidence>
<comment type="catalytic activity">
    <reaction evidence="10">
        <text>ITP + H2O = IDP + phosphate + H(+)</text>
        <dbReference type="Rhea" id="RHEA:28330"/>
        <dbReference type="ChEBI" id="CHEBI:15377"/>
        <dbReference type="ChEBI" id="CHEBI:15378"/>
        <dbReference type="ChEBI" id="CHEBI:43474"/>
        <dbReference type="ChEBI" id="CHEBI:58280"/>
        <dbReference type="ChEBI" id="CHEBI:61402"/>
        <dbReference type="EC" id="3.6.1.73"/>
    </reaction>
</comment>
<dbReference type="Pfam" id="PF01931">
    <property type="entry name" value="NTPase_I-T"/>
    <property type="match status" value="1"/>
</dbReference>
<evidence type="ECO:0000256" key="5">
    <source>
        <dbReference type="ARBA" id="ARBA00022801"/>
    </source>
</evidence>
<evidence type="ECO:0000256" key="1">
    <source>
        <dbReference type="ARBA" id="ARBA00001936"/>
    </source>
</evidence>
<evidence type="ECO:0000256" key="4">
    <source>
        <dbReference type="ARBA" id="ARBA00022741"/>
    </source>
</evidence>
<evidence type="ECO:0000313" key="13">
    <source>
        <dbReference type="EMBL" id="RNJ26681.1"/>
    </source>
</evidence>
<evidence type="ECO:0000256" key="10">
    <source>
        <dbReference type="ARBA" id="ARBA00048174"/>
    </source>
</evidence>
<evidence type="ECO:0000256" key="2">
    <source>
        <dbReference type="ARBA" id="ARBA00001946"/>
    </source>
</evidence>
<dbReference type="GO" id="GO:0000166">
    <property type="term" value="F:nucleotide binding"/>
    <property type="evidence" value="ECO:0007669"/>
    <property type="project" value="UniProtKB-KW"/>
</dbReference>
<dbReference type="PANTHER" id="PTHR34699">
    <property type="match status" value="1"/>
</dbReference>
<reference evidence="13 14" key="1">
    <citation type="submission" date="2018-11" db="EMBL/GenBank/DDBJ databases">
        <title>Genome sequences of Natronomonas sp. CBA1133.</title>
        <authorList>
            <person name="Roh S.W."/>
            <person name="Cha I.-T."/>
        </authorList>
    </citation>
    <scope>NUCLEOTIDE SEQUENCE [LARGE SCALE GENOMIC DNA]</scope>
    <source>
        <strain evidence="13 14">CBA1133</strain>
    </source>
</reference>
<dbReference type="GO" id="GO:0046872">
    <property type="term" value="F:metal ion binding"/>
    <property type="evidence" value="ECO:0007669"/>
    <property type="project" value="UniProtKB-KW"/>
</dbReference>
<dbReference type="PANTHER" id="PTHR34699:SF2">
    <property type="entry name" value="NON-CANONICAL PURINE NTP PHOSPHATASE_PRRC1 DOMAIN-CONTAINING PROTEIN"/>
    <property type="match status" value="1"/>
</dbReference>
<dbReference type="GO" id="GO:0009117">
    <property type="term" value="P:nucleotide metabolic process"/>
    <property type="evidence" value="ECO:0007669"/>
    <property type="project" value="UniProtKB-KW"/>
</dbReference>
<accession>A0AAJ4R9L0</accession>
<feature type="domain" description="Non-canonical purine NTP phosphatase/PRRC1" evidence="12">
    <location>
        <begin position="6"/>
        <end position="164"/>
    </location>
</feature>
<sequence>MHIAVGSGNPVKRDAVARAHDSATVEAVGVESGVSEQPVGIAETVEGAETRAANALAATDADLGVGLEGGVARLPDTDGLWLIMWAAATDGERWGRGSGPSLRLPDAITARVDAGEELGPVMDDVLNEDGVAESQGAAGALTGGVTNRTEALRTAVAGSLGPFLTAHY</sequence>
<evidence type="ECO:0000256" key="7">
    <source>
        <dbReference type="ARBA" id="ARBA00023080"/>
    </source>
</evidence>
<gene>
    <name evidence="13" type="ORF">Nmn1133_08360</name>
</gene>
<dbReference type="EMBL" id="RJJC01000001">
    <property type="protein sequence ID" value="RNJ26681.1"/>
    <property type="molecule type" value="Genomic_DNA"/>
</dbReference>
<comment type="catalytic activity">
    <reaction evidence="11">
        <text>XTP + H2O = XDP + phosphate + H(+)</text>
        <dbReference type="Rhea" id="RHEA:28406"/>
        <dbReference type="ChEBI" id="CHEBI:15377"/>
        <dbReference type="ChEBI" id="CHEBI:15378"/>
        <dbReference type="ChEBI" id="CHEBI:43474"/>
        <dbReference type="ChEBI" id="CHEBI:59884"/>
        <dbReference type="ChEBI" id="CHEBI:61314"/>
        <dbReference type="EC" id="3.6.1.73"/>
    </reaction>
</comment>
<dbReference type="AlphaFoldDB" id="A0AAJ4R9L0"/>
<keyword evidence="14" id="KW-1185">Reference proteome</keyword>
<dbReference type="InterPro" id="IPR029001">
    <property type="entry name" value="ITPase-like_fam"/>
</dbReference>
<keyword evidence="8" id="KW-0464">Manganese</keyword>
<evidence type="ECO:0000256" key="3">
    <source>
        <dbReference type="ARBA" id="ARBA00022723"/>
    </source>
</evidence>
<dbReference type="InterPro" id="IPR050299">
    <property type="entry name" value="YjjX_NTPase"/>
</dbReference>
<proteinExistence type="predicted"/>
<dbReference type="EC" id="3.6.1.73" evidence="9"/>
<comment type="caution">
    <text evidence="13">The sequence shown here is derived from an EMBL/GenBank/DDBJ whole genome shotgun (WGS) entry which is preliminary data.</text>
</comment>
<keyword evidence="4" id="KW-0547">Nucleotide-binding</keyword>
<organism evidence="13 14">
    <name type="scientific">Halosegnis longus</name>
    <dbReference type="NCBI Taxonomy" id="2216012"/>
    <lineage>
        <taxon>Archaea</taxon>
        <taxon>Methanobacteriati</taxon>
        <taxon>Methanobacteriota</taxon>
        <taxon>Stenosarchaea group</taxon>
        <taxon>Halobacteria</taxon>
        <taxon>Halobacteriales</taxon>
        <taxon>Natronomonadaceae</taxon>
        <taxon>Halosegnis</taxon>
    </lineage>
</organism>
<evidence type="ECO:0000256" key="11">
    <source>
        <dbReference type="ARBA" id="ARBA00048781"/>
    </source>
</evidence>
<name>A0AAJ4R9L0_9EURY</name>
<evidence type="ECO:0000259" key="12">
    <source>
        <dbReference type="Pfam" id="PF01931"/>
    </source>
</evidence>
<dbReference type="RefSeq" id="WP_075936696.1">
    <property type="nucleotide sequence ID" value="NZ_BDJH01000002.1"/>
</dbReference>
<evidence type="ECO:0000256" key="9">
    <source>
        <dbReference type="ARBA" id="ARBA00038901"/>
    </source>
</evidence>
<comment type="cofactor">
    <cofactor evidence="1">
        <name>Mn(2+)</name>
        <dbReference type="ChEBI" id="CHEBI:29035"/>
    </cofactor>
</comment>
<comment type="cofactor">
    <cofactor evidence="2">
        <name>Mg(2+)</name>
        <dbReference type="ChEBI" id="CHEBI:18420"/>
    </cofactor>
</comment>
<evidence type="ECO:0000256" key="6">
    <source>
        <dbReference type="ARBA" id="ARBA00022842"/>
    </source>
</evidence>
<evidence type="ECO:0000256" key="8">
    <source>
        <dbReference type="ARBA" id="ARBA00023211"/>
    </source>
</evidence>
<keyword evidence="6" id="KW-0460">Magnesium</keyword>
<dbReference type="Gene3D" id="3.90.950.10">
    <property type="match status" value="1"/>
</dbReference>
<keyword evidence="7" id="KW-0546">Nucleotide metabolism</keyword>
<dbReference type="SUPFAM" id="SSF52972">
    <property type="entry name" value="ITPase-like"/>
    <property type="match status" value="1"/>
</dbReference>
<dbReference type="GO" id="GO:0103023">
    <property type="term" value="F:ITPase activity"/>
    <property type="evidence" value="ECO:0007669"/>
    <property type="project" value="UniProtKB-EC"/>
</dbReference>
<keyword evidence="5" id="KW-0378">Hydrolase</keyword>